<sequence length="127" mass="13743">ENTPDGKVEITVSDAITARREEKKRAPYKFKPNNLDQLIKLMEEQDRNTDVIIKMVLPKKGAAISGAELPNLPGSILSVMGTSTEAGLAGVTKATNLVETKILTDWVISTGKYKLSLTVENGKATTD</sequence>
<organism evidence="1">
    <name type="scientific">marine sediment metagenome</name>
    <dbReference type="NCBI Taxonomy" id="412755"/>
    <lineage>
        <taxon>unclassified sequences</taxon>
        <taxon>metagenomes</taxon>
        <taxon>ecological metagenomes</taxon>
    </lineage>
</organism>
<name>X0U5X3_9ZZZZ</name>
<comment type="caution">
    <text evidence="1">The sequence shown here is derived from an EMBL/GenBank/DDBJ whole genome shotgun (WGS) entry which is preliminary data.</text>
</comment>
<dbReference type="AlphaFoldDB" id="X0U5X3"/>
<proteinExistence type="predicted"/>
<feature type="non-terminal residue" evidence="1">
    <location>
        <position position="1"/>
    </location>
</feature>
<gene>
    <name evidence="1" type="ORF">S01H1_35996</name>
</gene>
<evidence type="ECO:0000313" key="1">
    <source>
        <dbReference type="EMBL" id="GAG01154.1"/>
    </source>
</evidence>
<dbReference type="EMBL" id="BARS01022518">
    <property type="protein sequence ID" value="GAG01154.1"/>
    <property type="molecule type" value="Genomic_DNA"/>
</dbReference>
<reference evidence="1" key="1">
    <citation type="journal article" date="2014" name="Front. Microbiol.">
        <title>High frequency of phylogenetically diverse reductive dehalogenase-homologous genes in deep subseafloor sedimentary metagenomes.</title>
        <authorList>
            <person name="Kawai M."/>
            <person name="Futagami T."/>
            <person name="Toyoda A."/>
            <person name="Takaki Y."/>
            <person name="Nishi S."/>
            <person name="Hori S."/>
            <person name="Arai W."/>
            <person name="Tsubouchi T."/>
            <person name="Morono Y."/>
            <person name="Uchiyama I."/>
            <person name="Ito T."/>
            <person name="Fujiyama A."/>
            <person name="Inagaki F."/>
            <person name="Takami H."/>
        </authorList>
    </citation>
    <scope>NUCLEOTIDE SEQUENCE</scope>
    <source>
        <strain evidence="1">Expedition CK06-06</strain>
    </source>
</reference>
<accession>X0U5X3</accession>
<protein>
    <submittedName>
        <fullName evidence="1">Uncharacterized protein</fullName>
    </submittedName>
</protein>